<dbReference type="InterPro" id="IPR051906">
    <property type="entry name" value="TolC-like"/>
</dbReference>
<gene>
    <name evidence="10" type="ORF">ACFS6H_06060</name>
</gene>
<reference evidence="11" key="1">
    <citation type="journal article" date="2019" name="Int. J. Syst. Evol. Microbiol.">
        <title>The Global Catalogue of Microorganisms (GCM) 10K type strain sequencing project: providing services to taxonomists for standard genome sequencing and annotation.</title>
        <authorList>
            <consortium name="The Broad Institute Genomics Platform"/>
            <consortium name="The Broad Institute Genome Sequencing Center for Infectious Disease"/>
            <person name="Wu L."/>
            <person name="Ma J."/>
        </authorList>
    </citation>
    <scope>NUCLEOTIDE SEQUENCE [LARGE SCALE GENOMIC DNA]</scope>
    <source>
        <strain evidence="11">KCTC 23299</strain>
    </source>
</reference>
<keyword evidence="8" id="KW-0175">Coiled coil</keyword>
<dbReference type="SUPFAM" id="SSF56954">
    <property type="entry name" value="Outer membrane efflux proteins (OEP)"/>
    <property type="match status" value="1"/>
</dbReference>
<keyword evidence="7" id="KW-0998">Cell outer membrane</keyword>
<keyword evidence="11" id="KW-1185">Reference proteome</keyword>
<evidence type="ECO:0000256" key="6">
    <source>
        <dbReference type="ARBA" id="ARBA00023136"/>
    </source>
</evidence>
<dbReference type="PANTHER" id="PTHR30026">
    <property type="entry name" value="OUTER MEMBRANE PROTEIN TOLC"/>
    <property type="match status" value="1"/>
</dbReference>
<keyword evidence="3" id="KW-0813">Transport</keyword>
<evidence type="ECO:0000313" key="11">
    <source>
        <dbReference type="Proteomes" id="UP001597511"/>
    </source>
</evidence>
<keyword evidence="9" id="KW-0732">Signal</keyword>
<dbReference type="EMBL" id="JBHUOZ010000001">
    <property type="protein sequence ID" value="MFD2919270.1"/>
    <property type="molecule type" value="Genomic_DNA"/>
</dbReference>
<evidence type="ECO:0000256" key="1">
    <source>
        <dbReference type="ARBA" id="ARBA00004442"/>
    </source>
</evidence>
<evidence type="ECO:0000256" key="8">
    <source>
        <dbReference type="SAM" id="Coils"/>
    </source>
</evidence>
<keyword evidence="6" id="KW-0472">Membrane</keyword>
<proteinExistence type="inferred from homology"/>
<name>A0ABW6A467_9BACT</name>
<dbReference type="InterPro" id="IPR003423">
    <property type="entry name" value="OMP_efflux"/>
</dbReference>
<evidence type="ECO:0000256" key="2">
    <source>
        <dbReference type="ARBA" id="ARBA00007613"/>
    </source>
</evidence>
<evidence type="ECO:0000313" key="10">
    <source>
        <dbReference type="EMBL" id="MFD2919270.1"/>
    </source>
</evidence>
<dbReference type="PANTHER" id="PTHR30026:SF20">
    <property type="entry name" value="OUTER MEMBRANE PROTEIN TOLC"/>
    <property type="match status" value="1"/>
</dbReference>
<dbReference type="Gene3D" id="1.20.1600.10">
    <property type="entry name" value="Outer membrane efflux proteins (OEP)"/>
    <property type="match status" value="1"/>
</dbReference>
<protein>
    <submittedName>
        <fullName evidence="10">TolC family protein</fullName>
    </submittedName>
</protein>
<feature type="signal peptide" evidence="9">
    <location>
        <begin position="1"/>
        <end position="25"/>
    </location>
</feature>
<evidence type="ECO:0000256" key="5">
    <source>
        <dbReference type="ARBA" id="ARBA00022692"/>
    </source>
</evidence>
<feature type="coiled-coil region" evidence="8">
    <location>
        <begin position="201"/>
        <end position="228"/>
    </location>
</feature>
<organism evidence="10 11">
    <name type="scientific">Terrimonas rubra</name>
    <dbReference type="NCBI Taxonomy" id="1035890"/>
    <lineage>
        <taxon>Bacteria</taxon>
        <taxon>Pseudomonadati</taxon>
        <taxon>Bacteroidota</taxon>
        <taxon>Chitinophagia</taxon>
        <taxon>Chitinophagales</taxon>
        <taxon>Chitinophagaceae</taxon>
        <taxon>Terrimonas</taxon>
    </lineage>
</organism>
<comment type="subcellular location">
    <subcellularLocation>
        <location evidence="1">Cell outer membrane</location>
    </subcellularLocation>
</comment>
<dbReference type="RefSeq" id="WP_386096292.1">
    <property type="nucleotide sequence ID" value="NZ_JBHUOZ010000001.1"/>
</dbReference>
<accession>A0ABW6A467</accession>
<dbReference type="Proteomes" id="UP001597511">
    <property type="component" value="Unassembled WGS sequence"/>
</dbReference>
<evidence type="ECO:0000256" key="7">
    <source>
        <dbReference type="ARBA" id="ARBA00023237"/>
    </source>
</evidence>
<sequence length="456" mass="50933">MIKDLFRKTVFSLLAIAVFIPASQAQDTETLTLKNALNYALAHYTDARKAKLDVTNSQYQVDEVRARALPQISGSGGLNYNPLLQMSALPGELNPVNPGQTLLVAFGQKWNANVGVSLTQNLFDQSVFVGLKAAKTTKEFYQLNAQLTEEQVLEKVATAYYQVLVQRQQIATTDSNIQTTQKVRNVIQGQFENGLGKKIDVDRLDVKLSNLQSQRQQQLNAVAQYENQLKFFIGMPIGTAITIPDMENKTVDVFAIDLPDTIATDTRTNVLVLEKQHELLKQKRQSILAEYYPSLSLTGNYSYQGLSNDFPIFKGASQGANWFDVSTVGLNLKVPIFNGNGTKARTKQVDIEIGKLKEDMYATTQNLNLDYDNAKTQIKNSIIILNNQQKNIELAQKVMDNTQNNYQQGLATLTDLLDAQTALYDAQNTYTVSLLDYRLAEVKLIKSKGQLRTLLN</sequence>
<comment type="caution">
    <text evidence="10">The sequence shown here is derived from an EMBL/GenBank/DDBJ whole genome shotgun (WGS) entry which is preliminary data.</text>
</comment>
<feature type="chain" id="PRO_5046676711" evidence="9">
    <location>
        <begin position="26"/>
        <end position="456"/>
    </location>
</feature>
<comment type="similarity">
    <text evidence="2">Belongs to the outer membrane factor (OMF) (TC 1.B.17) family.</text>
</comment>
<evidence type="ECO:0000256" key="4">
    <source>
        <dbReference type="ARBA" id="ARBA00022452"/>
    </source>
</evidence>
<keyword evidence="5" id="KW-0812">Transmembrane</keyword>
<evidence type="ECO:0000256" key="9">
    <source>
        <dbReference type="SAM" id="SignalP"/>
    </source>
</evidence>
<evidence type="ECO:0000256" key="3">
    <source>
        <dbReference type="ARBA" id="ARBA00022448"/>
    </source>
</evidence>
<dbReference type="Pfam" id="PF02321">
    <property type="entry name" value="OEP"/>
    <property type="match status" value="2"/>
</dbReference>
<keyword evidence="4" id="KW-1134">Transmembrane beta strand</keyword>